<dbReference type="OrthoDB" id="71501at2759"/>
<dbReference type="EMBL" id="VJMH01005755">
    <property type="protein sequence ID" value="KAF0693206.1"/>
    <property type="molecule type" value="Genomic_DNA"/>
</dbReference>
<accession>A0A485L3Z2</accession>
<evidence type="ECO:0000313" key="2">
    <source>
        <dbReference type="EMBL" id="VFT92588.1"/>
    </source>
</evidence>
<reference evidence="1" key="2">
    <citation type="submission" date="2019-06" db="EMBL/GenBank/DDBJ databases">
        <title>Genomics analysis of Aphanomyces spp. identifies a new class of oomycete effector associated with host adaptation.</title>
        <authorList>
            <person name="Gaulin E."/>
        </authorList>
    </citation>
    <scope>NUCLEOTIDE SEQUENCE</scope>
    <source>
        <strain evidence="1">CBS 578.67</strain>
    </source>
</reference>
<reference evidence="2 3" key="1">
    <citation type="submission" date="2019-03" db="EMBL/GenBank/DDBJ databases">
        <authorList>
            <person name="Gaulin E."/>
            <person name="Dumas B."/>
        </authorList>
    </citation>
    <scope>NUCLEOTIDE SEQUENCE [LARGE SCALE GENOMIC DNA]</scope>
    <source>
        <strain evidence="2">CBS 568.67</strain>
    </source>
</reference>
<protein>
    <submittedName>
        <fullName evidence="2">Aste57867_15800 protein</fullName>
    </submittedName>
</protein>
<dbReference type="EMBL" id="CAADRA010005776">
    <property type="protein sequence ID" value="VFT92588.1"/>
    <property type="molecule type" value="Genomic_DNA"/>
</dbReference>
<evidence type="ECO:0000313" key="3">
    <source>
        <dbReference type="Proteomes" id="UP000332933"/>
    </source>
</evidence>
<dbReference type="AlphaFoldDB" id="A0A485L3Z2"/>
<name>A0A485L3Z2_9STRA</name>
<keyword evidence="3" id="KW-1185">Reference proteome</keyword>
<organism evidence="2 3">
    <name type="scientific">Aphanomyces stellatus</name>
    <dbReference type="NCBI Taxonomy" id="120398"/>
    <lineage>
        <taxon>Eukaryota</taxon>
        <taxon>Sar</taxon>
        <taxon>Stramenopiles</taxon>
        <taxon>Oomycota</taxon>
        <taxon>Saprolegniomycetes</taxon>
        <taxon>Saprolegniales</taxon>
        <taxon>Verrucalvaceae</taxon>
        <taxon>Aphanomyces</taxon>
    </lineage>
</organism>
<proteinExistence type="predicted"/>
<sequence>MKSSMTVIFEFLVECGHPMSTSTPLFTHVHLTADAAQRLNQTQLRRLHEAFPEDESPDDSWKVVSVHFDDKTKDFVFENSISVVFNVPFDILAHAVEDTVHDIRVYPSS</sequence>
<dbReference type="Proteomes" id="UP000332933">
    <property type="component" value="Unassembled WGS sequence"/>
</dbReference>
<evidence type="ECO:0000313" key="1">
    <source>
        <dbReference type="EMBL" id="KAF0693206.1"/>
    </source>
</evidence>
<gene>
    <name evidence="2" type="primary">Aste57867_15800</name>
    <name evidence="1" type="ORF">As57867_015744</name>
    <name evidence="2" type="ORF">ASTE57867_15800</name>
</gene>